<dbReference type="GO" id="GO:0016020">
    <property type="term" value="C:membrane"/>
    <property type="evidence" value="ECO:0007669"/>
    <property type="project" value="InterPro"/>
</dbReference>
<feature type="domain" description="EamA" evidence="2">
    <location>
        <begin position="169"/>
        <end position="315"/>
    </location>
</feature>
<gene>
    <name evidence="3" type="ORF">DVH29_14900</name>
</gene>
<evidence type="ECO:0000256" key="1">
    <source>
        <dbReference type="SAM" id="Phobius"/>
    </source>
</evidence>
<keyword evidence="1" id="KW-0812">Transmembrane</keyword>
<dbReference type="SUPFAM" id="SSF103481">
    <property type="entry name" value="Multidrug resistance efflux transporter EmrE"/>
    <property type="match status" value="2"/>
</dbReference>
<evidence type="ECO:0000313" key="3">
    <source>
        <dbReference type="EMBL" id="RDE07787.1"/>
    </source>
</evidence>
<feature type="domain" description="EamA" evidence="2">
    <location>
        <begin position="23"/>
        <end position="157"/>
    </location>
</feature>
<dbReference type="EMBL" id="QQNH01000035">
    <property type="protein sequence ID" value="RDE07787.1"/>
    <property type="molecule type" value="Genomic_DNA"/>
</dbReference>
<feature type="transmembrane region" description="Helical" evidence="1">
    <location>
        <begin position="21"/>
        <end position="37"/>
    </location>
</feature>
<proteinExistence type="predicted"/>
<feature type="transmembrane region" description="Helical" evidence="1">
    <location>
        <begin position="168"/>
        <end position="188"/>
    </location>
</feature>
<dbReference type="InterPro" id="IPR000620">
    <property type="entry name" value="EamA_dom"/>
</dbReference>
<dbReference type="RefSeq" id="WP_114646984.1">
    <property type="nucleotide sequence ID" value="NZ_QQNH01000035.1"/>
</dbReference>
<dbReference type="OrthoDB" id="9809509at2"/>
<keyword evidence="1" id="KW-1133">Transmembrane helix</keyword>
<name>A0A369W1F7_9HYPH</name>
<feature type="transmembrane region" description="Helical" evidence="1">
    <location>
        <begin position="143"/>
        <end position="162"/>
    </location>
</feature>
<feature type="transmembrane region" description="Helical" evidence="1">
    <location>
        <begin position="87"/>
        <end position="105"/>
    </location>
</feature>
<reference evidence="4" key="1">
    <citation type="submission" date="2018-07" db="EMBL/GenBank/DDBJ databases">
        <authorList>
            <person name="Liu B.-T."/>
            <person name="Du Z."/>
        </authorList>
    </citation>
    <scope>NUCLEOTIDE SEQUENCE [LARGE SCALE GENOMIC DNA]</scope>
    <source>
        <strain evidence="4">XYN52</strain>
    </source>
</reference>
<keyword evidence="1" id="KW-0472">Membrane</keyword>
<sequence length="335" mass="35282">MPQNTQQVGLSLPLDMPKIPVAIGVACALGAALLASFNSSLAKVMLTLRFSAMELLLMRSTGTLVILGVIVLIFYRPSLKVKRKDLPVLIFYGICGMVFTPLTYYWSIERISIGIALLLQYTAPIFVVLWMRFVRNVPITPSILGGMATCLVGLALVGASNGSVRLDFLGVLAGLASGMGFAAVFLLAGRALTTRPPIVTAAFGYLAGTVIWHILLPVWNIPLNELLEPVTLPAALGGIDVAALWVVGSIVVLGSVLPGILMLTGVAALGPARASTLGMSEPVMSAAVAWLILGEILTPLQLVGGAITVGGLAFLELKKRQVAPRLNTSGSEKWK</sequence>
<feature type="transmembrane region" description="Helical" evidence="1">
    <location>
        <begin position="242"/>
        <end position="269"/>
    </location>
</feature>
<evidence type="ECO:0000259" key="2">
    <source>
        <dbReference type="Pfam" id="PF00892"/>
    </source>
</evidence>
<feature type="transmembrane region" description="Helical" evidence="1">
    <location>
        <begin position="299"/>
        <end position="317"/>
    </location>
</feature>
<keyword evidence="4" id="KW-1185">Reference proteome</keyword>
<dbReference type="AlphaFoldDB" id="A0A369W1F7"/>
<protein>
    <recommendedName>
        <fullName evidence="2">EamA domain-containing protein</fullName>
    </recommendedName>
</protein>
<accession>A0A369W1F7</accession>
<organism evidence="3 4">
    <name type="scientific">Pelagibacterium lacus</name>
    <dbReference type="NCBI Taxonomy" id="2282655"/>
    <lineage>
        <taxon>Bacteria</taxon>
        <taxon>Pseudomonadati</taxon>
        <taxon>Pseudomonadota</taxon>
        <taxon>Alphaproteobacteria</taxon>
        <taxon>Hyphomicrobiales</taxon>
        <taxon>Devosiaceae</taxon>
        <taxon>Pelagibacterium</taxon>
    </lineage>
</organism>
<dbReference type="Proteomes" id="UP000253759">
    <property type="component" value="Unassembled WGS sequence"/>
</dbReference>
<feature type="transmembrane region" description="Helical" evidence="1">
    <location>
        <begin position="111"/>
        <end position="131"/>
    </location>
</feature>
<dbReference type="Pfam" id="PF00892">
    <property type="entry name" value="EamA"/>
    <property type="match status" value="2"/>
</dbReference>
<evidence type="ECO:0000313" key="4">
    <source>
        <dbReference type="Proteomes" id="UP000253759"/>
    </source>
</evidence>
<feature type="transmembrane region" description="Helical" evidence="1">
    <location>
        <begin position="57"/>
        <end position="75"/>
    </location>
</feature>
<comment type="caution">
    <text evidence="3">The sequence shown here is derived from an EMBL/GenBank/DDBJ whole genome shotgun (WGS) entry which is preliminary data.</text>
</comment>
<feature type="transmembrane region" description="Helical" evidence="1">
    <location>
        <begin position="200"/>
        <end position="222"/>
    </location>
</feature>
<dbReference type="PANTHER" id="PTHR22911">
    <property type="entry name" value="ACYL-MALONYL CONDENSING ENZYME-RELATED"/>
    <property type="match status" value="1"/>
</dbReference>
<dbReference type="InterPro" id="IPR037185">
    <property type="entry name" value="EmrE-like"/>
</dbReference>